<evidence type="ECO:0000256" key="2">
    <source>
        <dbReference type="ARBA" id="ARBA00034247"/>
    </source>
</evidence>
<dbReference type="PATRIC" id="fig|1789004.3.peg.1098"/>
<dbReference type="AlphaFoldDB" id="A0A149VYU6"/>
<keyword evidence="6" id="KW-0548">Nucleotidyltransferase</keyword>
<dbReference type="EMBL" id="LRRD01000015">
    <property type="protein sequence ID" value="KXW58395.1"/>
    <property type="molecule type" value="Genomic_DNA"/>
</dbReference>
<comment type="catalytic activity">
    <reaction evidence="2">
        <text>2 GTP = 3',3'-c-di-GMP + 2 diphosphate</text>
        <dbReference type="Rhea" id="RHEA:24898"/>
        <dbReference type="ChEBI" id="CHEBI:33019"/>
        <dbReference type="ChEBI" id="CHEBI:37565"/>
        <dbReference type="ChEBI" id="CHEBI:58805"/>
        <dbReference type="EC" id="2.7.7.65"/>
    </reaction>
</comment>
<evidence type="ECO:0000256" key="3">
    <source>
        <dbReference type="SAM" id="Coils"/>
    </source>
</evidence>
<dbReference type="Pfam" id="PF00990">
    <property type="entry name" value="GGDEF"/>
    <property type="match status" value="1"/>
</dbReference>
<dbReference type="SUPFAM" id="SSF55073">
    <property type="entry name" value="Nucleotide cyclase"/>
    <property type="match status" value="1"/>
</dbReference>
<dbReference type="SMART" id="SM00267">
    <property type="entry name" value="GGDEF"/>
    <property type="match status" value="1"/>
</dbReference>
<dbReference type="EC" id="2.7.7.65" evidence="1"/>
<dbReference type="STRING" id="1789004.FEMY_10840"/>
<feature type="domain" description="GGDEF" evidence="5">
    <location>
        <begin position="454"/>
        <end position="586"/>
    </location>
</feature>
<dbReference type="PROSITE" id="PS50887">
    <property type="entry name" value="GGDEF"/>
    <property type="match status" value="1"/>
</dbReference>
<dbReference type="Proteomes" id="UP000075653">
    <property type="component" value="Unassembled WGS sequence"/>
</dbReference>
<dbReference type="FunFam" id="3.30.70.270:FF:000001">
    <property type="entry name" value="Diguanylate cyclase domain protein"/>
    <property type="match status" value="1"/>
</dbReference>
<evidence type="ECO:0000259" key="5">
    <source>
        <dbReference type="PROSITE" id="PS50887"/>
    </source>
</evidence>
<dbReference type="InterPro" id="IPR000160">
    <property type="entry name" value="GGDEF_dom"/>
</dbReference>
<evidence type="ECO:0000313" key="7">
    <source>
        <dbReference type="Proteomes" id="UP000075653"/>
    </source>
</evidence>
<accession>A0A149VYU6</accession>
<proteinExistence type="predicted"/>
<dbReference type="InterPro" id="IPR050469">
    <property type="entry name" value="Diguanylate_Cyclase"/>
</dbReference>
<evidence type="ECO:0000256" key="1">
    <source>
        <dbReference type="ARBA" id="ARBA00012528"/>
    </source>
</evidence>
<reference evidence="6 7" key="1">
    <citation type="submission" date="2016-01" db="EMBL/GenBank/DDBJ databases">
        <title>Genome sequence of the acidophilic iron oxidising Ferrovum strain Z-31.</title>
        <authorList>
            <person name="Poehlein A."/>
            <person name="Ullrich S.R."/>
            <person name="Schloemann M."/>
            <person name="Muehling M."/>
            <person name="Daniel R."/>
        </authorList>
    </citation>
    <scope>NUCLEOTIDE SEQUENCE [LARGE SCALE GENOMIC DNA]</scope>
    <source>
        <strain evidence="6 7">Z-31</strain>
    </source>
</reference>
<feature type="compositionally biased region" description="Low complexity" evidence="4">
    <location>
        <begin position="165"/>
        <end position="175"/>
    </location>
</feature>
<dbReference type="InterPro" id="IPR029787">
    <property type="entry name" value="Nucleotide_cyclase"/>
</dbReference>
<feature type="region of interest" description="Disordered" evidence="4">
    <location>
        <begin position="156"/>
        <end position="175"/>
    </location>
</feature>
<dbReference type="PANTHER" id="PTHR45138:SF9">
    <property type="entry name" value="DIGUANYLATE CYCLASE DGCM-RELATED"/>
    <property type="match status" value="1"/>
</dbReference>
<dbReference type="PANTHER" id="PTHR45138">
    <property type="entry name" value="REGULATORY COMPONENTS OF SENSORY TRANSDUCTION SYSTEM"/>
    <property type="match status" value="1"/>
</dbReference>
<keyword evidence="3" id="KW-0175">Coiled coil</keyword>
<comment type="caution">
    <text evidence="6">The sequence shown here is derived from an EMBL/GenBank/DDBJ whole genome shotgun (WGS) entry which is preliminary data.</text>
</comment>
<sequence>MLDSKPFSGCTEQEYNLSLLPKTCPPQEYIMASEPTPAELAGKTLKALVARKLSPTPENYARLYAEISGKEIFRPVVPPSGPVAEPAEVRPSLAWGGLIRELLRQIDLPHKGMTLSRKKEGVNTVLARFGNDSELLYEKLQGLMRSWGSGVVSSGEAPESIENNSPVSPVVSSGPVQPVASGMDTAIDPVVMAHLRDLLAQTLESNKLLQPELGEEINILVTQIRAAVNGDQVTDVAKKLRHFWVKMELRGGDKVKIQEGLLSLLRLLVENVGELVADDKWLHGQISILRDIMEQPLDKRSIADAEKNLREALVKQSSLKQSLADAKDTLKILMTSFIDRMGEMTESTGDYQAKIEGYNLKIGLADNLTELGHILEDLMQDTRVIQASTLRSHEELMVARRQAVEAQEKIRLLEQELEQVSELVREDQLTGALNRRGMEDVLQREITRSNRTQSPLCISLLDIDNFKLFNDLLGHKAGDLALMHVSETIKTALRPTDAVARYGGEEFLVVLPATHINEATDILQRLQRLLAQKLFVYDGEEIIITFSAGVAIRGLNETAEEAIGRADQAMYQAKAAGKNRVVKAES</sequence>
<dbReference type="NCBIfam" id="TIGR00254">
    <property type="entry name" value="GGDEF"/>
    <property type="match status" value="1"/>
</dbReference>
<gene>
    <name evidence="6" type="primary">dosC_1</name>
    <name evidence="6" type="ORF">FEMY_10840</name>
</gene>
<dbReference type="Gene3D" id="3.30.70.270">
    <property type="match status" value="1"/>
</dbReference>
<dbReference type="GO" id="GO:0052621">
    <property type="term" value="F:diguanylate cyclase activity"/>
    <property type="evidence" value="ECO:0007669"/>
    <property type="project" value="UniProtKB-EC"/>
</dbReference>
<dbReference type="InterPro" id="IPR043128">
    <property type="entry name" value="Rev_trsase/Diguanyl_cyclase"/>
</dbReference>
<name>A0A149VYU6_9PROT</name>
<evidence type="ECO:0000313" key="6">
    <source>
        <dbReference type="EMBL" id="KXW58395.1"/>
    </source>
</evidence>
<evidence type="ECO:0000256" key="4">
    <source>
        <dbReference type="SAM" id="MobiDB-lite"/>
    </source>
</evidence>
<protein>
    <recommendedName>
        <fullName evidence="1">diguanylate cyclase</fullName>
        <ecNumber evidence="1">2.7.7.65</ecNumber>
    </recommendedName>
</protein>
<keyword evidence="6" id="KW-0808">Transferase</keyword>
<keyword evidence="7" id="KW-1185">Reference proteome</keyword>
<organism evidence="6 7">
    <name type="scientific">Ferrovum myxofaciens</name>
    <dbReference type="NCBI Taxonomy" id="416213"/>
    <lineage>
        <taxon>Bacteria</taxon>
        <taxon>Pseudomonadati</taxon>
        <taxon>Pseudomonadota</taxon>
        <taxon>Betaproteobacteria</taxon>
        <taxon>Ferrovales</taxon>
        <taxon>Ferrovaceae</taxon>
        <taxon>Ferrovum</taxon>
    </lineage>
</organism>
<feature type="coiled-coil region" evidence="3">
    <location>
        <begin position="396"/>
        <end position="430"/>
    </location>
</feature>
<dbReference type="CDD" id="cd01949">
    <property type="entry name" value="GGDEF"/>
    <property type="match status" value="1"/>
</dbReference>